<proteinExistence type="predicted"/>
<feature type="non-terminal residue" evidence="2">
    <location>
        <position position="111"/>
    </location>
</feature>
<dbReference type="EMBL" id="ML976295">
    <property type="protein sequence ID" value="KAF1935236.1"/>
    <property type="molecule type" value="Genomic_DNA"/>
</dbReference>
<dbReference type="PANTHER" id="PTHR40780:SF3">
    <property type="entry name" value="DUF3669 DOMAIN-CONTAINING PROTEIN"/>
    <property type="match status" value="1"/>
</dbReference>
<dbReference type="InterPro" id="IPR022137">
    <property type="entry name" value="Znf_prot_DUF3669"/>
</dbReference>
<gene>
    <name evidence="2" type="ORF">EJ02DRAFT_296657</name>
</gene>
<evidence type="ECO:0000313" key="2">
    <source>
        <dbReference type="EMBL" id="KAF1935236.1"/>
    </source>
</evidence>
<dbReference type="Proteomes" id="UP000800038">
    <property type="component" value="Unassembled WGS sequence"/>
</dbReference>
<feature type="non-terminal residue" evidence="2">
    <location>
        <position position="1"/>
    </location>
</feature>
<evidence type="ECO:0000313" key="3">
    <source>
        <dbReference type="Proteomes" id="UP000800038"/>
    </source>
</evidence>
<dbReference type="Pfam" id="PF12417">
    <property type="entry name" value="DUF3669"/>
    <property type="match status" value="1"/>
</dbReference>
<accession>A0A6A5SA07</accession>
<keyword evidence="3" id="KW-1185">Reference proteome</keyword>
<dbReference type="OrthoDB" id="2993351at2759"/>
<dbReference type="AlphaFoldDB" id="A0A6A5SA07"/>
<dbReference type="PANTHER" id="PTHR40780">
    <property type="entry name" value="DUF3669 DOMAIN-CONTAINING PROTEIN"/>
    <property type="match status" value="1"/>
</dbReference>
<name>A0A6A5SA07_9PLEO</name>
<organism evidence="2 3">
    <name type="scientific">Clathrospora elynae</name>
    <dbReference type="NCBI Taxonomy" id="706981"/>
    <lineage>
        <taxon>Eukaryota</taxon>
        <taxon>Fungi</taxon>
        <taxon>Dikarya</taxon>
        <taxon>Ascomycota</taxon>
        <taxon>Pezizomycotina</taxon>
        <taxon>Dothideomycetes</taxon>
        <taxon>Pleosporomycetidae</taxon>
        <taxon>Pleosporales</taxon>
        <taxon>Diademaceae</taxon>
        <taxon>Clathrospora</taxon>
    </lineage>
</organism>
<reference evidence="2" key="1">
    <citation type="journal article" date="2020" name="Stud. Mycol.">
        <title>101 Dothideomycetes genomes: a test case for predicting lifestyles and emergence of pathogens.</title>
        <authorList>
            <person name="Haridas S."/>
            <person name="Albert R."/>
            <person name="Binder M."/>
            <person name="Bloem J."/>
            <person name="Labutti K."/>
            <person name="Salamov A."/>
            <person name="Andreopoulos B."/>
            <person name="Baker S."/>
            <person name="Barry K."/>
            <person name="Bills G."/>
            <person name="Bluhm B."/>
            <person name="Cannon C."/>
            <person name="Castanera R."/>
            <person name="Culley D."/>
            <person name="Daum C."/>
            <person name="Ezra D."/>
            <person name="Gonzalez J."/>
            <person name="Henrissat B."/>
            <person name="Kuo A."/>
            <person name="Liang C."/>
            <person name="Lipzen A."/>
            <person name="Lutzoni F."/>
            <person name="Magnuson J."/>
            <person name="Mondo S."/>
            <person name="Nolan M."/>
            <person name="Ohm R."/>
            <person name="Pangilinan J."/>
            <person name="Park H.-J."/>
            <person name="Ramirez L."/>
            <person name="Alfaro M."/>
            <person name="Sun H."/>
            <person name="Tritt A."/>
            <person name="Yoshinaga Y."/>
            <person name="Zwiers L.-H."/>
            <person name="Turgeon B."/>
            <person name="Goodwin S."/>
            <person name="Spatafora J."/>
            <person name="Crous P."/>
            <person name="Grigoriev I."/>
        </authorList>
    </citation>
    <scope>NUCLEOTIDE SEQUENCE</scope>
    <source>
        <strain evidence="2">CBS 161.51</strain>
    </source>
</reference>
<protein>
    <recommendedName>
        <fullName evidence="1">DUF3669 domain-containing protein</fullName>
    </recommendedName>
</protein>
<evidence type="ECO:0000259" key="1">
    <source>
        <dbReference type="Pfam" id="PF12417"/>
    </source>
</evidence>
<sequence>NEDCLIRLYAGERRQAESAPKRFFNLHNYGLQVDHMEDLGLAKVNANEIEFVLAPATEPHHASTPVFKLLGEDLVVWMLDYDCVRELSQDDEVVHLAVHAFYRNDPYFSRP</sequence>
<feature type="domain" description="DUF3669" evidence="1">
    <location>
        <begin position="76"/>
        <end position="111"/>
    </location>
</feature>